<dbReference type="EMBL" id="JARK01001478">
    <property type="protein sequence ID" value="EYB97278.1"/>
    <property type="molecule type" value="Genomic_DNA"/>
</dbReference>
<dbReference type="Proteomes" id="UP000024635">
    <property type="component" value="Unassembled WGS sequence"/>
</dbReference>
<name>A0A016T2R1_9BILA</name>
<evidence type="ECO:0000313" key="1">
    <source>
        <dbReference type="EMBL" id="EYB97278.1"/>
    </source>
</evidence>
<evidence type="ECO:0000313" key="2">
    <source>
        <dbReference type="Proteomes" id="UP000024635"/>
    </source>
</evidence>
<dbReference type="AlphaFoldDB" id="A0A016T2R1"/>
<comment type="caution">
    <text evidence="1">The sequence shown here is derived from an EMBL/GenBank/DDBJ whole genome shotgun (WGS) entry which is preliminary data.</text>
</comment>
<keyword evidence="2" id="KW-1185">Reference proteome</keyword>
<protein>
    <submittedName>
        <fullName evidence="1">Uncharacterized protein</fullName>
    </submittedName>
</protein>
<sequence>MAYERAPGTWVVHRQLVLKGCVTPVVVVRAVLSRGSYENEGRQVIIDMRDTITMLSELIGFTLQHSRQGFGEFLGDPMFLFF</sequence>
<gene>
    <name evidence="1" type="primary">Acey_s0142.g2336</name>
    <name evidence="1" type="ORF">Y032_0142g2336</name>
</gene>
<proteinExistence type="predicted"/>
<organism evidence="1 2">
    <name type="scientific">Ancylostoma ceylanicum</name>
    <dbReference type="NCBI Taxonomy" id="53326"/>
    <lineage>
        <taxon>Eukaryota</taxon>
        <taxon>Metazoa</taxon>
        <taxon>Ecdysozoa</taxon>
        <taxon>Nematoda</taxon>
        <taxon>Chromadorea</taxon>
        <taxon>Rhabditida</taxon>
        <taxon>Rhabditina</taxon>
        <taxon>Rhabditomorpha</taxon>
        <taxon>Strongyloidea</taxon>
        <taxon>Ancylostomatidae</taxon>
        <taxon>Ancylostomatinae</taxon>
        <taxon>Ancylostoma</taxon>
    </lineage>
</organism>
<accession>A0A016T2R1</accession>
<reference evidence="2" key="1">
    <citation type="journal article" date="2015" name="Nat. Genet.">
        <title>The genome and transcriptome of the zoonotic hookworm Ancylostoma ceylanicum identify infection-specific gene families.</title>
        <authorList>
            <person name="Schwarz E.M."/>
            <person name="Hu Y."/>
            <person name="Antoshechkin I."/>
            <person name="Miller M.M."/>
            <person name="Sternberg P.W."/>
            <person name="Aroian R.V."/>
        </authorList>
    </citation>
    <scope>NUCLEOTIDE SEQUENCE</scope>
    <source>
        <strain evidence="2">HY135</strain>
    </source>
</reference>